<evidence type="ECO:0000313" key="3">
    <source>
        <dbReference type="Proteomes" id="UP000799767"/>
    </source>
</evidence>
<feature type="compositionally biased region" description="Basic and acidic residues" evidence="1">
    <location>
        <begin position="159"/>
        <end position="176"/>
    </location>
</feature>
<dbReference type="GO" id="GO:0010972">
    <property type="term" value="P:negative regulation of G2/M transition of mitotic cell cycle"/>
    <property type="evidence" value="ECO:0007669"/>
    <property type="project" value="TreeGrafter"/>
</dbReference>
<dbReference type="AlphaFoldDB" id="A0A6A6PLZ5"/>
<accession>A0A6A6PLZ5</accession>
<dbReference type="Gene3D" id="1.25.40.10">
    <property type="entry name" value="Tetratricopeptide repeat domain"/>
    <property type="match status" value="1"/>
</dbReference>
<dbReference type="InterPro" id="IPR006597">
    <property type="entry name" value="Sel1-like"/>
</dbReference>
<dbReference type="SMART" id="SM00671">
    <property type="entry name" value="SEL1"/>
    <property type="match status" value="3"/>
</dbReference>
<feature type="region of interest" description="Disordered" evidence="1">
    <location>
        <begin position="1"/>
        <end position="212"/>
    </location>
</feature>
<dbReference type="GO" id="GO:0032153">
    <property type="term" value="C:cell division site"/>
    <property type="evidence" value="ECO:0007669"/>
    <property type="project" value="TreeGrafter"/>
</dbReference>
<dbReference type="InterPro" id="IPR052945">
    <property type="entry name" value="Mitotic_Regulator"/>
</dbReference>
<name>A0A6A6PLZ5_9PEZI</name>
<dbReference type="PANTHER" id="PTHR43628:SF1">
    <property type="entry name" value="CHITIN SYNTHASE REGULATORY FACTOR 2-RELATED"/>
    <property type="match status" value="1"/>
</dbReference>
<reference evidence="2" key="1">
    <citation type="journal article" date="2020" name="Stud. Mycol.">
        <title>101 Dothideomycetes genomes: a test case for predicting lifestyles and emergence of pathogens.</title>
        <authorList>
            <person name="Haridas S."/>
            <person name="Albert R."/>
            <person name="Binder M."/>
            <person name="Bloem J."/>
            <person name="Labutti K."/>
            <person name="Salamov A."/>
            <person name="Andreopoulos B."/>
            <person name="Baker S."/>
            <person name="Barry K."/>
            <person name="Bills G."/>
            <person name="Bluhm B."/>
            <person name="Cannon C."/>
            <person name="Castanera R."/>
            <person name="Culley D."/>
            <person name="Daum C."/>
            <person name="Ezra D."/>
            <person name="Gonzalez J."/>
            <person name="Henrissat B."/>
            <person name="Kuo A."/>
            <person name="Liang C."/>
            <person name="Lipzen A."/>
            <person name="Lutzoni F."/>
            <person name="Magnuson J."/>
            <person name="Mondo S."/>
            <person name="Nolan M."/>
            <person name="Ohm R."/>
            <person name="Pangilinan J."/>
            <person name="Park H.-J."/>
            <person name="Ramirez L."/>
            <person name="Alfaro M."/>
            <person name="Sun H."/>
            <person name="Tritt A."/>
            <person name="Yoshinaga Y."/>
            <person name="Zwiers L.-H."/>
            <person name="Turgeon B."/>
            <person name="Goodwin S."/>
            <person name="Spatafora J."/>
            <person name="Crous P."/>
            <person name="Grigoriev I."/>
        </authorList>
    </citation>
    <scope>NUCLEOTIDE SEQUENCE</scope>
    <source>
        <strain evidence="2">CBS 113389</strain>
    </source>
</reference>
<dbReference type="OrthoDB" id="2148946at2759"/>
<evidence type="ECO:0000256" key="1">
    <source>
        <dbReference type="SAM" id="MobiDB-lite"/>
    </source>
</evidence>
<feature type="compositionally biased region" description="Low complexity" evidence="1">
    <location>
        <begin position="19"/>
        <end position="31"/>
    </location>
</feature>
<dbReference type="RefSeq" id="XP_033587670.1">
    <property type="nucleotide sequence ID" value="XM_033734108.1"/>
</dbReference>
<dbReference type="InterPro" id="IPR011990">
    <property type="entry name" value="TPR-like_helical_dom_sf"/>
</dbReference>
<keyword evidence="3" id="KW-1185">Reference proteome</keyword>
<feature type="compositionally biased region" description="Basic and acidic residues" evidence="1">
    <location>
        <begin position="1"/>
        <end position="18"/>
    </location>
</feature>
<dbReference type="Pfam" id="PF08238">
    <property type="entry name" value="Sel1"/>
    <property type="match status" value="3"/>
</dbReference>
<dbReference type="EMBL" id="MU001638">
    <property type="protein sequence ID" value="KAF2481100.1"/>
    <property type="molecule type" value="Genomic_DNA"/>
</dbReference>
<protein>
    <recommendedName>
        <fullName evidence="4">HCP-like protein</fullName>
    </recommendedName>
</protein>
<evidence type="ECO:0008006" key="4">
    <source>
        <dbReference type="Google" id="ProtNLM"/>
    </source>
</evidence>
<dbReference type="Proteomes" id="UP000799767">
    <property type="component" value="Unassembled WGS sequence"/>
</dbReference>
<dbReference type="GeneID" id="54475110"/>
<gene>
    <name evidence="2" type="ORF">BDY17DRAFT_300701</name>
</gene>
<dbReference type="SUPFAM" id="SSF81901">
    <property type="entry name" value="HCP-like"/>
    <property type="match status" value="1"/>
</dbReference>
<organism evidence="2 3">
    <name type="scientific">Neohortaea acidophila</name>
    <dbReference type="NCBI Taxonomy" id="245834"/>
    <lineage>
        <taxon>Eukaryota</taxon>
        <taxon>Fungi</taxon>
        <taxon>Dikarya</taxon>
        <taxon>Ascomycota</taxon>
        <taxon>Pezizomycotina</taxon>
        <taxon>Dothideomycetes</taxon>
        <taxon>Dothideomycetidae</taxon>
        <taxon>Mycosphaerellales</taxon>
        <taxon>Teratosphaeriaceae</taxon>
        <taxon>Neohortaea</taxon>
    </lineage>
</organism>
<dbReference type="PANTHER" id="PTHR43628">
    <property type="entry name" value="ACTIVATOR OF C KINASE PROTEIN 1-RELATED"/>
    <property type="match status" value="1"/>
</dbReference>
<feature type="compositionally biased region" description="Polar residues" evidence="1">
    <location>
        <begin position="191"/>
        <end position="208"/>
    </location>
</feature>
<proteinExistence type="predicted"/>
<feature type="compositionally biased region" description="Basic residues" evidence="1">
    <location>
        <begin position="115"/>
        <end position="124"/>
    </location>
</feature>
<sequence length="393" mass="42991">MPGLRDLLRKKEKIEVEQSKAAASSSQTSTTPDAREFKFIRSTTDAEELIEIPSYSDHDDPPQDAGAGKSKRTRDNKNRFSFRKSRNEDTTKEVAAIDEPESTLPTTPPKSEKRLSHRFRRHSRSPSAESSSNLPTDLPDAPAAIEPTRPGSSQAGDAQDEKANNEQREAQWEKRATILARSNPLIGASPTHRQPSPARSHSPSITSQHTDETIQEAIRLHETGELAASTAMFSRLADPATTNNALAQVLYGLALRHGWGTEPNPAKAIHYLSLAASNSASVESAALEQSGMKKGGAAKGELVLAIYELANCFRYGWGVKVDAVAARNYYETAANLGDTDAMEEVAWCYLEGFGGGKDKFTAAKYLRIAEEKGHKTVGNSWIWKDKYANPKPK</sequence>
<evidence type="ECO:0000313" key="2">
    <source>
        <dbReference type="EMBL" id="KAF2481100.1"/>
    </source>
</evidence>